<evidence type="ECO:0000313" key="5">
    <source>
        <dbReference type="EMBL" id="MCR6098022.1"/>
    </source>
</evidence>
<comment type="similarity">
    <text evidence="2 4">Belongs to the class-III pyridoxal-phosphate-dependent aminotransferase family.</text>
</comment>
<dbReference type="EMBL" id="JABXYM010000001">
    <property type="protein sequence ID" value="MCR6098022.1"/>
    <property type="molecule type" value="Genomic_DNA"/>
</dbReference>
<comment type="caution">
    <text evidence="5">The sequence shown here is derived from an EMBL/GenBank/DDBJ whole genome shotgun (WGS) entry which is preliminary data.</text>
</comment>
<keyword evidence="3 4" id="KW-0663">Pyridoxal phosphate</keyword>
<dbReference type="Gene3D" id="3.40.640.10">
    <property type="entry name" value="Type I PLP-dependent aspartate aminotransferase-like (Major domain)"/>
    <property type="match status" value="1"/>
</dbReference>
<evidence type="ECO:0000256" key="2">
    <source>
        <dbReference type="ARBA" id="ARBA00008954"/>
    </source>
</evidence>
<keyword evidence="5" id="KW-0032">Aminotransferase</keyword>
<dbReference type="InterPro" id="IPR015422">
    <property type="entry name" value="PyrdxlP-dep_Trfase_small"/>
</dbReference>
<gene>
    <name evidence="5" type="ORF">HXA33_15900</name>
</gene>
<dbReference type="CDD" id="cd00610">
    <property type="entry name" value="OAT_like"/>
    <property type="match status" value="1"/>
</dbReference>
<dbReference type="InterPro" id="IPR005814">
    <property type="entry name" value="Aminotrans_3"/>
</dbReference>
<dbReference type="InterPro" id="IPR015424">
    <property type="entry name" value="PyrdxlP-dep_Trfase"/>
</dbReference>
<dbReference type="PIRSF" id="PIRSF000521">
    <property type="entry name" value="Transaminase_4ab_Lys_Orn"/>
    <property type="match status" value="1"/>
</dbReference>
<protein>
    <submittedName>
        <fullName evidence="5">Aspartate aminotransferase family protein</fullName>
    </submittedName>
</protein>
<dbReference type="PANTHER" id="PTHR43094:SF1">
    <property type="entry name" value="AMINOTRANSFERASE CLASS-III"/>
    <property type="match status" value="1"/>
</dbReference>
<dbReference type="GO" id="GO:0030170">
    <property type="term" value="F:pyridoxal phosphate binding"/>
    <property type="evidence" value="ECO:0007669"/>
    <property type="project" value="InterPro"/>
</dbReference>
<dbReference type="Proteomes" id="UP001057753">
    <property type="component" value="Unassembled WGS sequence"/>
</dbReference>
<keyword evidence="6" id="KW-1185">Reference proteome</keyword>
<dbReference type="Gene3D" id="3.90.1150.10">
    <property type="entry name" value="Aspartate Aminotransferase, domain 1"/>
    <property type="match status" value="1"/>
</dbReference>
<dbReference type="PANTHER" id="PTHR43094">
    <property type="entry name" value="AMINOTRANSFERASE"/>
    <property type="match status" value="1"/>
</dbReference>
<dbReference type="InterPro" id="IPR015421">
    <property type="entry name" value="PyrdxlP-dep_Trfase_major"/>
</dbReference>
<proteinExistence type="inferred from homology"/>
<organism evidence="5 6">
    <name type="scientific">Salipaludibacillus agaradhaerens</name>
    <name type="common">Bacillus agaradhaerens</name>
    <dbReference type="NCBI Taxonomy" id="76935"/>
    <lineage>
        <taxon>Bacteria</taxon>
        <taxon>Bacillati</taxon>
        <taxon>Bacillota</taxon>
        <taxon>Bacilli</taxon>
        <taxon>Bacillales</taxon>
        <taxon>Bacillaceae</taxon>
    </lineage>
</organism>
<dbReference type="FunFam" id="3.40.640.10:FF:000004">
    <property type="entry name" value="Acetylornithine aminotransferase"/>
    <property type="match status" value="1"/>
</dbReference>
<dbReference type="GO" id="GO:0008483">
    <property type="term" value="F:transaminase activity"/>
    <property type="evidence" value="ECO:0007669"/>
    <property type="project" value="UniProtKB-KW"/>
</dbReference>
<comment type="cofactor">
    <cofactor evidence="1">
        <name>pyridoxal 5'-phosphate</name>
        <dbReference type="ChEBI" id="CHEBI:597326"/>
    </cofactor>
</comment>
<name>A0A9Q4B4T1_SALAG</name>
<dbReference type="Pfam" id="PF00202">
    <property type="entry name" value="Aminotran_3"/>
    <property type="match status" value="1"/>
</dbReference>
<dbReference type="AlphaFoldDB" id="A0A9Q4B4T1"/>
<dbReference type="RefSeq" id="WP_257822401.1">
    <property type="nucleotide sequence ID" value="NZ_JABXYM010000001.1"/>
</dbReference>
<reference evidence="5" key="1">
    <citation type="submission" date="2020-06" db="EMBL/GenBank/DDBJ databases">
        <title>Insight into the genomes of haloalkaliphilic bacilli from Kenyan soda lakes.</title>
        <authorList>
            <person name="Mwirichia R."/>
            <person name="Villamizar G.C."/>
            <person name="Poehlein A."/>
            <person name="Mugweru J."/>
            <person name="Kipnyargis A."/>
            <person name="Kiplimo D."/>
            <person name="Orwa P."/>
            <person name="Daniel R."/>
        </authorList>
    </citation>
    <scope>NUCLEOTIDE SEQUENCE</scope>
    <source>
        <strain evidence="5">B1096_S55</strain>
    </source>
</reference>
<evidence type="ECO:0000256" key="3">
    <source>
        <dbReference type="ARBA" id="ARBA00022898"/>
    </source>
</evidence>
<dbReference type="SUPFAM" id="SSF53383">
    <property type="entry name" value="PLP-dependent transferases"/>
    <property type="match status" value="1"/>
</dbReference>
<accession>A0A9Q4B4T1</accession>
<evidence type="ECO:0000313" key="6">
    <source>
        <dbReference type="Proteomes" id="UP001057753"/>
    </source>
</evidence>
<sequence length="415" mass="46023">MRTFAIKNEIKLAHLSGNGIRFEIDGESYIDAASGTFNLPLGYNHTEMVDALTDQIKKASHASSTYTKPIVENGFCKLLDEAPENINKIFMRDLTGSSANEAAIKMAMKSSGKTGVLSLMLSHHGQTALTTSISGNAFRRESFPSLNYQESLKVPAPYCHRCFYGKTYPDCGLLCAERINDFIEYSSSNQVACMIIEPVMGNGGNIVPPKEYFQLIRKICDEHDIILISDEVQTGLGRTGHMFASNHFDMKPNIITLAKGLGGIGIPVAAVLMESRLEVFESYEHSFTSGANLLAISAAQTYLDVLEKENILEHVRENGNLLGEELTELMNQYPFISDVRGLGYMWGLEISDREGHEDPKMTQKIVETSLKNGLILRSSRYGFGNVVKVRPPLITSKAEIYEIIEMLKKSLDEVI</sequence>
<evidence type="ECO:0000256" key="4">
    <source>
        <dbReference type="RuleBase" id="RU003560"/>
    </source>
</evidence>
<evidence type="ECO:0000256" key="1">
    <source>
        <dbReference type="ARBA" id="ARBA00001933"/>
    </source>
</evidence>
<keyword evidence="5" id="KW-0808">Transferase</keyword>